<dbReference type="Proteomes" id="UP000017668">
    <property type="component" value="Unassembled WGS sequence"/>
</dbReference>
<evidence type="ECO:0000313" key="2">
    <source>
        <dbReference type="Proteomes" id="UP000017668"/>
    </source>
</evidence>
<comment type="caution">
    <text evidence="1">The sequence shown here is derived from an EMBL/GenBank/DDBJ whole genome shotgun (WGS) entry which is preliminary data.</text>
</comment>
<name>A0ABP2RLK0_RHILU</name>
<gene>
    <name evidence="1" type="ORF">C241_24990</name>
</gene>
<keyword evidence="2" id="KW-1185">Reference proteome</keyword>
<sequence length="71" mass="8006">MRMFVSPLVWTEKRLAYPIAGETLNALVVVLDRDRGRRGNGQVHVTDQIAASCWRWPVMPTPSPPVFTVSK</sequence>
<protein>
    <submittedName>
        <fullName evidence="1">Uncharacterized protein</fullName>
    </submittedName>
</protein>
<organism evidence="1 2">
    <name type="scientific">Bradyrhizobium lupini HPC(L)</name>
    <dbReference type="NCBI Taxonomy" id="1229491"/>
    <lineage>
        <taxon>Bacteria</taxon>
        <taxon>Pseudomonadati</taxon>
        <taxon>Pseudomonadota</taxon>
        <taxon>Alphaproteobacteria</taxon>
        <taxon>Hyphomicrobiales</taxon>
        <taxon>Nitrobacteraceae</taxon>
        <taxon>Bradyrhizobium</taxon>
    </lineage>
</organism>
<dbReference type="EMBL" id="AMQQ01000042">
    <property type="protein sequence ID" value="EKJ93397.1"/>
    <property type="molecule type" value="Genomic_DNA"/>
</dbReference>
<accession>A0ABP2RLK0</accession>
<evidence type="ECO:0000313" key="1">
    <source>
        <dbReference type="EMBL" id="EKJ93397.1"/>
    </source>
</evidence>
<proteinExistence type="predicted"/>
<reference evidence="1 2" key="1">
    <citation type="journal article" date="2013" name="Genome Announc.">
        <title>Genome Sequence of Rhizobium lupini HPC(L) Isolated from Saline Desert Soil, Kutch (Gujarat).</title>
        <authorList>
            <person name="Agarwal L."/>
            <person name="Purohit H.J."/>
        </authorList>
    </citation>
    <scope>NUCLEOTIDE SEQUENCE [LARGE SCALE GENOMIC DNA]</scope>
    <source>
        <strain evidence="2">HPC(L)</strain>
    </source>
</reference>